<keyword evidence="1" id="KW-1185">Reference proteome</keyword>
<proteinExistence type="predicted"/>
<reference evidence="2" key="3">
    <citation type="submission" date="2025-08" db="UniProtKB">
        <authorList>
            <consortium name="RefSeq"/>
        </authorList>
    </citation>
    <scope>IDENTIFICATION</scope>
    <source>
        <tissue evidence="2">Whole organism</tissue>
    </source>
</reference>
<sequence length="156" mass="18224">MVNIAYKSIVKNSNYPRKCPLPKGLYFYRNINQRDHLIVTWDSFNCNVNRDVIGSYRCFIVDPERTLLTAEFDYGRAFPHINITLALYIGRGKSKTFRKTLILQDLYYFRNINVSEHIPPFLPALSFKAEMNFVSINIKMITVSVTGNFTRKQTNK</sequence>
<reference evidence="1" key="2">
    <citation type="journal article" date="2016" name="G3 (Bethesda)">
        <title>Genome Evolution in Three Species of Cactophilic Drosophila.</title>
        <authorList>
            <person name="Sanchez-Flores A."/>
            <person name="Penazola F."/>
            <person name="Carpinteyro-Ponce J."/>
            <person name="Nazario-Yepiz N."/>
            <person name="Abreu-Goodger C."/>
            <person name="Machado C.A."/>
            <person name="Markow T.A."/>
        </authorList>
    </citation>
    <scope>NUCLEOTIDE SEQUENCE [LARGE SCALE GENOMIC DNA]</scope>
</reference>
<name>A0ABM1PBN8_DROAR</name>
<reference evidence="1" key="1">
    <citation type="journal article" date="1997" name="Nucleic Acids Res.">
        <title>tRNAscan-SE: a program for improved detection of transfer RNA genes in genomic sequence.</title>
        <authorList>
            <person name="Lowe T.M."/>
            <person name="Eddy S.R."/>
        </authorList>
    </citation>
    <scope>NUCLEOTIDE SEQUENCE [LARGE SCALE GENOMIC DNA]</scope>
</reference>
<evidence type="ECO:0000313" key="2">
    <source>
        <dbReference type="RefSeq" id="XP_017864624.1"/>
    </source>
</evidence>
<dbReference type="PANTHER" id="PTHR20898">
    <property type="entry name" value="DAEDALUS ON 3-RELATED-RELATED"/>
    <property type="match status" value="1"/>
</dbReference>
<dbReference type="Pfam" id="PF06477">
    <property type="entry name" value="DUF1091"/>
    <property type="match status" value="1"/>
</dbReference>
<dbReference type="RefSeq" id="XP_017864624.1">
    <property type="nucleotide sequence ID" value="XM_018009135.1"/>
</dbReference>
<accession>A0ABM1PBN8</accession>
<dbReference type="Proteomes" id="UP000694904">
    <property type="component" value="Chromosome 5"/>
</dbReference>
<protein>
    <submittedName>
        <fullName evidence="2">Uncharacterized protein LOC108614918</fullName>
    </submittedName>
</protein>
<evidence type="ECO:0000313" key="1">
    <source>
        <dbReference type="Proteomes" id="UP000694904"/>
    </source>
</evidence>
<dbReference type="GeneID" id="108614918"/>
<gene>
    <name evidence="2" type="primary">LOC108614918</name>
</gene>
<organism evidence="1 2">
    <name type="scientific">Drosophila arizonae</name>
    <name type="common">Fruit fly</name>
    <dbReference type="NCBI Taxonomy" id="7263"/>
    <lineage>
        <taxon>Eukaryota</taxon>
        <taxon>Metazoa</taxon>
        <taxon>Ecdysozoa</taxon>
        <taxon>Arthropoda</taxon>
        <taxon>Hexapoda</taxon>
        <taxon>Insecta</taxon>
        <taxon>Pterygota</taxon>
        <taxon>Neoptera</taxon>
        <taxon>Endopterygota</taxon>
        <taxon>Diptera</taxon>
        <taxon>Brachycera</taxon>
        <taxon>Muscomorpha</taxon>
        <taxon>Ephydroidea</taxon>
        <taxon>Drosophilidae</taxon>
        <taxon>Drosophila</taxon>
    </lineage>
</organism>
<dbReference type="InterPro" id="IPR010512">
    <property type="entry name" value="DUF1091"/>
</dbReference>